<dbReference type="AlphaFoldDB" id="A0A942YF27"/>
<feature type="transmembrane region" description="Helical" evidence="1">
    <location>
        <begin position="98"/>
        <end position="117"/>
    </location>
</feature>
<name>A0A942YF27_9BACI</name>
<dbReference type="Pfam" id="PF12164">
    <property type="entry name" value="SporV_AA"/>
    <property type="match status" value="1"/>
</dbReference>
<evidence type="ECO:0000259" key="2">
    <source>
        <dbReference type="Pfam" id="PF12164"/>
    </source>
</evidence>
<evidence type="ECO:0000313" key="4">
    <source>
        <dbReference type="Proteomes" id="UP000681414"/>
    </source>
</evidence>
<keyword evidence="1" id="KW-1133">Transmembrane helix</keyword>
<keyword evidence="4" id="KW-1185">Reference proteome</keyword>
<feature type="transmembrane region" description="Helical" evidence="1">
    <location>
        <begin position="147"/>
        <end position="165"/>
    </location>
</feature>
<organism evidence="3 4">
    <name type="scientific">Lederbergia citri</name>
    <dbReference type="NCBI Taxonomy" id="2833580"/>
    <lineage>
        <taxon>Bacteria</taxon>
        <taxon>Bacillati</taxon>
        <taxon>Bacillota</taxon>
        <taxon>Bacilli</taxon>
        <taxon>Bacillales</taxon>
        <taxon>Bacillaceae</taxon>
        <taxon>Lederbergia</taxon>
    </lineage>
</organism>
<dbReference type="EMBL" id="JAGYPG010000001">
    <property type="protein sequence ID" value="MBS4194553.1"/>
    <property type="molecule type" value="Genomic_DNA"/>
</dbReference>
<keyword evidence="1" id="KW-0812">Transmembrane</keyword>
<accession>A0A942YF27</accession>
<feature type="domain" description="Stage V sporulation protein AA" evidence="2">
    <location>
        <begin position="3"/>
        <end position="90"/>
    </location>
</feature>
<evidence type="ECO:0000313" key="3">
    <source>
        <dbReference type="EMBL" id="MBS4194553.1"/>
    </source>
</evidence>
<dbReference type="InterPro" id="IPR038548">
    <property type="entry name" value="SporV_AA_N_sf"/>
</dbReference>
<gene>
    <name evidence="3" type="ORF">KHA97_05635</name>
</gene>
<dbReference type="Proteomes" id="UP000681414">
    <property type="component" value="Unassembled WGS sequence"/>
</dbReference>
<protein>
    <submittedName>
        <fullName evidence="3">Stage V sporulation protein AA</fullName>
    </submittedName>
</protein>
<reference evidence="3 4" key="1">
    <citation type="submission" date="2021-05" db="EMBL/GenBank/DDBJ databases">
        <title>Novel Bacillus species.</title>
        <authorList>
            <person name="Liu G."/>
        </authorList>
    </citation>
    <scope>NUCLEOTIDE SEQUENCE [LARGE SCALE GENOMIC DNA]</scope>
    <source>
        <strain evidence="4">FJAT-49780</strain>
    </source>
</reference>
<dbReference type="InterPro" id="IPR021997">
    <property type="entry name" value="SporV_AA"/>
</dbReference>
<proteinExistence type="predicted"/>
<keyword evidence="1" id="KW-0472">Membrane</keyword>
<comment type="caution">
    <text evidence="3">The sequence shown here is derived from an EMBL/GenBank/DDBJ whole genome shotgun (WGS) entry which is preliminary data.</text>
</comment>
<sequence>MVNTIYVRMRSRVETKECKKITLSQTAQIIAPDQYFQDLHNLIVYELSKNDNQLVVLDVMRVINIISLHFPDCEVQTIGPSQTIIEVIKKKKLTSWPLFLFVWLLLFTGSGLAILNFHEEVSMQAVHQKLYWIITGKEVTKPLLLQIPYSFGIGMGMILFFNHIFKKRFNEEPSPLEIEMFNYQQDLDHYVTIKQNNESVKRLDGDGD</sequence>
<evidence type="ECO:0000256" key="1">
    <source>
        <dbReference type="SAM" id="Phobius"/>
    </source>
</evidence>
<dbReference type="RefSeq" id="WP_213123725.1">
    <property type="nucleotide sequence ID" value="NZ_JAGYPG010000001.1"/>
</dbReference>
<dbReference type="Gene3D" id="2.60.480.10">
    <property type="entry name" value="eubacterium ventriosum atcc domain"/>
    <property type="match status" value="1"/>
</dbReference>